<sequence length="149" mass="15568">MDYDQFDAAYGEVLAGARSLDATALESEVSRLRALAAELPSPADQQAAHLLIASLEDALGRPQPSLSPELAAAIRIQSTAQTTEGTPADRIQAIREAINQIAAIANTAPPTEQGPIADLNEPLHLLLDSLTSATSTPTHPQPGADDARN</sequence>
<dbReference type="RefSeq" id="WP_344177852.1">
    <property type="nucleotide sequence ID" value="NZ_BAAANC010000002.1"/>
</dbReference>
<organism evidence="2 3">
    <name type="scientific">Kribbella lupini</name>
    <dbReference type="NCBI Taxonomy" id="291602"/>
    <lineage>
        <taxon>Bacteria</taxon>
        <taxon>Bacillati</taxon>
        <taxon>Actinomycetota</taxon>
        <taxon>Actinomycetes</taxon>
        <taxon>Propionibacteriales</taxon>
        <taxon>Kribbellaceae</taxon>
        <taxon>Kribbella</taxon>
    </lineage>
</organism>
<accession>A0ABN2BJQ4</accession>
<keyword evidence="3" id="KW-1185">Reference proteome</keyword>
<evidence type="ECO:0000256" key="1">
    <source>
        <dbReference type="SAM" id="MobiDB-lite"/>
    </source>
</evidence>
<comment type="caution">
    <text evidence="2">The sequence shown here is derived from an EMBL/GenBank/DDBJ whole genome shotgun (WGS) entry which is preliminary data.</text>
</comment>
<name>A0ABN2BJQ4_9ACTN</name>
<evidence type="ECO:0000313" key="3">
    <source>
        <dbReference type="Proteomes" id="UP001500363"/>
    </source>
</evidence>
<gene>
    <name evidence="2" type="ORF">GCM10009741_48920</name>
</gene>
<dbReference type="EMBL" id="BAAANC010000002">
    <property type="protein sequence ID" value="GAA1540351.1"/>
    <property type="molecule type" value="Genomic_DNA"/>
</dbReference>
<evidence type="ECO:0008006" key="4">
    <source>
        <dbReference type="Google" id="ProtNLM"/>
    </source>
</evidence>
<reference evidence="2 3" key="1">
    <citation type="journal article" date="2019" name="Int. J. Syst. Evol. Microbiol.">
        <title>The Global Catalogue of Microorganisms (GCM) 10K type strain sequencing project: providing services to taxonomists for standard genome sequencing and annotation.</title>
        <authorList>
            <consortium name="The Broad Institute Genomics Platform"/>
            <consortium name="The Broad Institute Genome Sequencing Center for Infectious Disease"/>
            <person name="Wu L."/>
            <person name="Ma J."/>
        </authorList>
    </citation>
    <scope>NUCLEOTIDE SEQUENCE [LARGE SCALE GENOMIC DNA]</scope>
    <source>
        <strain evidence="2 3">JCM 14303</strain>
    </source>
</reference>
<dbReference type="Proteomes" id="UP001500363">
    <property type="component" value="Unassembled WGS sequence"/>
</dbReference>
<protein>
    <recommendedName>
        <fullName evidence="4">Hpt domain-containing protein</fullName>
    </recommendedName>
</protein>
<proteinExistence type="predicted"/>
<feature type="region of interest" description="Disordered" evidence="1">
    <location>
        <begin position="130"/>
        <end position="149"/>
    </location>
</feature>
<evidence type="ECO:0000313" key="2">
    <source>
        <dbReference type="EMBL" id="GAA1540351.1"/>
    </source>
</evidence>